<evidence type="ECO:0000313" key="2">
    <source>
        <dbReference type="Proteomes" id="UP000265120"/>
    </source>
</evidence>
<organism evidence="1 2">
    <name type="scientific">Cynoglossus semilaevis</name>
    <name type="common">Tongue sole</name>
    <dbReference type="NCBI Taxonomy" id="244447"/>
    <lineage>
        <taxon>Eukaryota</taxon>
        <taxon>Metazoa</taxon>
        <taxon>Chordata</taxon>
        <taxon>Craniata</taxon>
        <taxon>Vertebrata</taxon>
        <taxon>Euteleostomi</taxon>
        <taxon>Actinopterygii</taxon>
        <taxon>Neopterygii</taxon>
        <taxon>Teleostei</taxon>
        <taxon>Neoteleostei</taxon>
        <taxon>Acanthomorphata</taxon>
        <taxon>Carangaria</taxon>
        <taxon>Pleuronectiformes</taxon>
        <taxon>Pleuronectoidei</taxon>
        <taxon>Cynoglossidae</taxon>
        <taxon>Cynoglossinae</taxon>
        <taxon>Cynoglossus</taxon>
    </lineage>
</organism>
<keyword evidence="2" id="KW-1185">Reference proteome</keyword>
<sequence>RADPSVSMNGGPHSYTRFNLTQNMEGDNSQVEMKMSNDMDEEIGENGLGDKHRTTARIPSMAQKGSWTPKTLGILASAVVLAFIIG</sequence>
<name>A0A3P8VGD1_CYNSE</name>
<protein>
    <submittedName>
        <fullName evidence="1">Uncharacterized protein</fullName>
    </submittedName>
</protein>
<accession>A0A3P8VGD1</accession>
<dbReference type="AlphaFoldDB" id="A0A3P8VGD1"/>
<evidence type="ECO:0000313" key="1">
    <source>
        <dbReference type="Ensembl" id="ENSCSEP00000012311.1"/>
    </source>
</evidence>
<proteinExistence type="predicted"/>
<dbReference type="GeneTree" id="ENSGT00940000177628"/>
<dbReference type="Proteomes" id="UP000265120">
    <property type="component" value="Unassembled WGS sequence"/>
</dbReference>
<reference evidence="1" key="2">
    <citation type="submission" date="2025-09" db="UniProtKB">
        <authorList>
            <consortium name="Ensembl"/>
        </authorList>
    </citation>
    <scope>IDENTIFICATION</scope>
</reference>
<reference evidence="1" key="1">
    <citation type="submission" date="2025-08" db="UniProtKB">
        <authorList>
            <consortium name="Ensembl"/>
        </authorList>
    </citation>
    <scope>IDENTIFICATION</scope>
</reference>
<dbReference type="InParanoid" id="A0A3P8VGD1"/>
<dbReference type="Ensembl" id="ENSCSET00000012457.1">
    <property type="protein sequence ID" value="ENSCSEP00000012311.1"/>
    <property type="gene ID" value="ENSCSEG00000007953.1"/>
</dbReference>